<gene>
    <name evidence="1" type="ORF">DFH07DRAFT_964524</name>
</gene>
<evidence type="ECO:0000313" key="1">
    <source>
        <dbReference type="EMBL" id="KAJ7742482.1"/>
    </source>
</evidence>
<reference evidence="1" key="1">
    <citation type="submission" date="2023-03" db="EMBL/GenBank/DDBJ databases">
        <title>Massive genome expansion in bonnet fungi (Mycena s.s.) driven by repeated elements and novel gene families across ecological guilds.</title>
        <authorList>
            <consortium name="Lawrence Berkeley National Laboratory"/>
            <person name="Harder C.B."/>
            <person name="Miyauchi S."/>
            <person name="Viragh M."/>
            <person name="Kuo A."/>
            <person name="Thoen E."/>
            <person name="Andreopoulos B."/>
            <person name="Lu D."/>
            <person name="Skrede I."/>
            <person name="Drula E."/>
            <person name="Henrissat B."/>
            <person name="Morin E."/>
            <person name="Kohler A."/>
            <person name="Barry K."/>
            <person name="LaButti K."/>
            <person name="Morin E."/>
            <person name="Salamov A."/>
            <person name="Lipzen A."/>
            <person name="Mereny Z."/>
            <person name="Hegedus B."/>
            <person name="Baldrian P."/>
            <person name="Stursova M."/>
            <person name="Weitz H."/>
            <person name="Taylor A."/>
            <person name="Grigoriev I.V."/>
            <person name="Nagy L.G."/>
            <person name="Martin F."/>
            <person name="Kauserud H."/>
        </authorList>
    </citation>
    <scope>NUCLEOTIDE SEQUENCE</scope>
    <source>
        <strain evidence="1">CBHHK188m</strain>
    </source>
</reference>
<accession>A0AAD7N280</accession>
<name>A0AAD7N280_9AGAR</name>
<organism evidence="1 2">
    <name type="scientific">Mycena maculata</name>
    <dbReference type="NCBI Taxonomy" id="230809"/>
    <lineage>
        <taxon>Eukaryota</taxon>
        <taxon>Fungi</taxon>
        <taxon>Dikarya</taxon>
        <taxon>Basidiomycota</taxon>
        <taxon>Agaricomycotina</taxon>
        <taxon>Agaricomycetes</taxon>
        <taxon>Agaricomycetidae</taxon>
        <taxon>Agaricales</taxon>
        <taxon>Marasmiineae</taxon>
        <taxon>Mycenaceae</taxon>
        <taxon>Mycena</taxon>
    </lineage>
</organism>
<dbReference type="EMBL" id="JARJLG010000117">
    <property type="protein sequence ID" value="KAJ7742482.1"/>
    <property type="molecule type" value="Genomic_DNA"/>
</dbReference>
<comment type="caution">
    <text evidence="1">The sequence shown here is derived from an EMBL/GenBank/DDBJ whole genome shotgun (WGS) entry which is preliminary data.</text>
</comment>
<dbReference type="Proteomes" id="UP001215280">
    <property type="component" value="Unassembled WGS sequence"/>
</dbReference>
<evidence type="ECO:0000313" key="2">
    <source>
        <dbReference type="Proteomes" id="UP001215280"/>
    </source>
</evidence>
<keyword evidence="2" id="KW-1185">Reference proteome</keyword>
<proteinExistence type="predicted"/>
<protein>
    <submittedName>
        <fullName evidence="1">Uncharacterized protein</fullName>
    </submittedName>
</protein>
<sequence length="200" mass="21771">MNSRFNKLCTRRMCRRHCLAAGGCKCPGHQEPDNTEIPPALRPHSRLRTYQQHQHQAEQASLSTTPRPFATNANVKQTNDALGLRSPSPNISLEAALLQQEANDLAEVIHQSKLPRHKPFTGVLAVLSSPPPTPANTLRALSSSPDFPQSITITCTSQAPQSVAAIITKPAGVTLRFIPVIFAKEGQPACKIPSRIPSHR</sequence>
<dbReference type="AlphaFoldDB" id="A0AAD7N280"/>